<dbReference type="EMBL" id="WCSB01000010">
    <property type="protein sequence ID" value="KAB4451899.1"/>
    <property type="molecule type" value="Genomic_DNA"/>
</dbReference>
<protein>
    <submittedName>
        <fullName evidence="4">Alpha/beta hydrolase</fullName>
    </submittedName>
</protein>
<dbReference type="Proteomes" id="UP000460317">
    <property type="component" value="Unassembled WGS sequence"/>
</dbReference>
<evidence type="ECO:0000313" key="7">
    <source>
        <dbReference type="Proteomes" id="UP000440614"/>
    </source>
</evidence>
<dbReference type="PANTHER" id="PTHR48081:SF6">
    <property type="entry name" value="PEPTIDASE S9 PROLYL OLIGOPEPTIDASE CATALYTIC DOMAIN-CONTAINING PROTEIN"/>
    <property type="match status" value="1"/>
</dbReference>
<keyword evidence="1 4" id="KW-0378">Hydrolase</keyword>
<dbReference type="Gene3D" id="3.40.50.1820">
    <property type="entry name" value="alpha/beta hydrolase"/>
    <property type="match status" value="1"/>
</dbReference>
<dbReference type="GeneID" id="60926984"/>
<dbReference type="GO" id="GO:0008236">
    <property type="term" value="F:serine-type peptidase activity"/>
    <property type="evidence" value="ECO:0007669"/>
    <property type="project" value="InterPro"/>
</dbReference>
<name>A0A0P0FEQ3_BACT4</name>
<comment type="caution">
    <text evidence="4">The sequence shown here is derived from an EMBL/GenBank/DDBJ whole genome shotgun (WGS) entry which is preliminary data.</text>
</comment>
<accession>A0A0P0FEQ3</accession>
<evidence type="ECO:0000313" key="5">
    <source>
        <dbReference type="EMBL" id="KAB4486171.1"/>
    </source>
</evidence>
<evidence type="ECO:0000256" key="1">
    <source>
        <dbReference type="ARBA" id="ARBA00022801"/>
    </source>
</evidence>
<dbReference type="EMBL" id="WCSY01000001">
    <property type="protein sequence ID" value="KAB4316142.1"/>
    <property type="molecule type" value="Genomic_DNA"/>
</dbReference>
<gene>
    <name evidence="5" type="ORF">GAN91_04550</name>
    <name evidence="4" type="ORF">GAN93_12260</name>
    <name evidence="3" type="ORF">GAO51_01325</name>
</gene>
<dbReference type="AlphaFoldDB" id="A0A0P0FEQ3"/>
<dbReference type="GO" id="GO:0006508">
    <property type="term" value="P:proteolysis"/>
    <property type="evidence" value="ECO:0007669"/>
    <property type="project" value="InterPro"/>
</dbReference>
<organism evidence="4 8">
    <name type="scientific">Bacteroides thetaiotaomicron</name>
    <dbReference type="NCBI Taxonomy" id="818"/>
    <lineage>
        <taxon>Bacteria</taxon>
        <taxon>Pseudomonadati</taxon>
        <taxon>Bacteroidota</taxon>
        <taxon>Bacteroidia</taxon>
        <taxon>Bacteroidales</taxon>
        <taxon>Bacteroidaceae</taxon>
        <taxon>Bacteroides</taxon>
    </lineage>
</organism>
<dbReference type="Proteomes" id="UP000440614">
    <property type="component" value="Unassembled WGS sequence"/>
</dbReference>
<dbReference type="DNASU" id="1074443"/>
<evidence type="ECO:0000313" key="6">
    <source>
        <dbReference type="Proteomes" id="UP000436858"/>
    </source>
</evidence>
<evidence type="ECO:0000313" key="8">
    <source>
        <dbReference type="Proteomes" id="UP000460317"/>
    </source>
</evidence>
<reference evidence="6 7" key="1">
    <citation type="journal article" date="2019" name="Nat. Med.">
        <title>A library of human gut bacterial isolates paired with longitudinal multiomics data enables mechanistic microbiome research.</title>
        <authorList>
            <person name="Poyet M."/>
            <person name="Groussin M."/>
            <person name="Gibbons S.M."/>
            <person name="Avila-Pacheco J."/>
            <person name="Jiang X."/>
            <person name="Kearney S.M."/>
            <person name="Perrotta A.R."/>
            <person name="Berdy B."/>
            <person name="Zhao S."/>
            <person name="Lieberman T.D."/>
            <person name="Swanson P.K."/>
            <person name="Smith M."/>
            <person name="Roesemann S."/>
            <person name="Alexander J.E."/>
            <person name="Rich S.A."/>
            <person name="Livny J."/>
            <person name="Vlamakis H."/>
            <person name="Clish C."/>
            <person name="Bullock K."/>
            <person name="Deik A."/>
            <person name="Scott J."/>
            <person name="Pierce K.A."/>
            <person name="Xavier R.J."/>
            <person name="Alm E.J."/>
        </authorList>
    </citation>
    <scope>NUCLEOTIDE SEQUENCE [LARGE SCALE GENOMIC DNA]</scope>
    <source>
        <strain evidence="5 6">BIOML-A162</strain>
        <strain evidence="4 8">BIOML-A165</strain>
        <strain evidence="3 7">BIOML-A188</strain>
    </source>
</reference>
<dbReference type="Proteomes" id="UP000436858">
    <property type="component" value="Unassembled WGS sequence"/>
</dbReference>
<sequence>MKKLICISLYEDLSMTTYDLSKVDNAELIGIVENASEGTLFVFTCDRPNGSSVIMCPGGGFLKTNLENEGIDFAEWFTKLGITYIVFKYRMPHGNPDVPEQDTRLALKVVREKFPEFCDKLGVMGASIGGYLATFSATLLPDDEKPDFQILMYPVVSVDDRLTHFPCRERMFGHSYSPDKMEQYSPIEHITSGTPAAFIVAAADDAVVSPLNGIMYAARLQKADIPISLHIYPAGGHGFGYNDSFVYKQEWLQELGEWLAKL</sequence>
<dbReference type="PANTHER" id="PTHR48081">
    <property type="entry name" value="AB HYDROLASE SUPERFAMILY PROTEIN C4A8.06C"/>
    <property type="match status" value="1"/>
</dbReference>
<dbReference type="KEGG" id="btho:Btheta7330_02623"/>
<dbReference type="InterPro" id="IPR001375">
    <property type="entry name" value="Peptidase_S9_cat"/>
</dbReference>
<proteinExistence type="predicted"/>
<feature type="domain" description="Peptidase S9 prolyl oligopeptidase catalytic" evidence="2">
    <location>
        <begin position="119"/>
        <end position="261"/>
    </location>
</feature>
<evidence type="ECO:0000313" key="3">
    <source>
        <dbReference type="EMBL" id="KAB4316142.1"/>
    </source>
</evidence>
<dbReference type="InterPro" id="IPR029058">
    <property type="entry name" value="AB_hydrolase_fold"/>
</dbReference>
<evidence type="ECO:0000313" key="4">
    <source>
        <dbReference type="EMBL" id="KAB4451899.1"/>
    </source>
</evidence>
<dbReference type="RefSeq" id="WP_011107568.1">
    <property type="nucleotide sequence ID" value="NZ_CAXKYD010000001.1"/>
</dbReference>
<dbReference type="EMBL" id="WCRY01000003">
    <property type="protein sequence ID" value="KAB4486171.1"/>
    <property type="molecule type" value="Genomic_DNA"/>
</dbReference>
<dbReference type="SMR" id="A0A0P0FEQ3"/>
<dbReference type="InterPro" id="IPR050300">
    <property type="entry name" value="GDXG_lipolytic_enzyme"/>
</dbReference>
<dbReference type="SUPFAM" id="SSF53474">
    <property type="entry name" value="alpha/beta-Hydrolases"/>
    <property type="match status" value="1"/>
</dbReference>
<dbReference type="OMA" id="FVMTYRM"/>
<evidence type="ECO:0000259" key="2">
    <source>
        <dbReference type="Pfam" id="PF00326"/>
    </source>
</evidence>
<dbReference type="Pfam" id="PF00326">
    <property type="entry name" value="Peptidase_S9"/>
    <property type="match status" value="1"/>
</dbReference>